<dbReference type="InterPro" id="IPR026816">
    <property type="entry name" value="Flavodoxin_dom"/>
</dbReference>
<dbReference type="GO" id="GO:0006783">
    <property type="term" value="P:heme biosynthetic process"/>
    <property type="evidence" value="ECO:0007669"/>
    <property type="project" value="TreeGrafter"/>
</dbReference>
<evidence type="ECO:0000313" key="2">
    <source>
        <dbReference type="EMBL" id="SKB00953.1"/>
    </source>
</evidence>
<dbReference type="PANTHER" id="PTHR38030:SF2">
    <property type="entry name" value="PROTOPORPHYRINOGEN IX DEHYDROGENASE [QUINONE]"/>
    <property type="match status" value="1"/>
</dbReference>
<reference evidence="3" key="1">
    <citation type="submission" date="2017-02" db="EMBL/GenBank/DDBJ databases">
        <authorList>
            <person name="Varghese N."/>
            <person name="Submissions S."/>
        </authorList>
    </citation>
    <scope>NUCLEOTIDE SEQUENCE [LARGE SCALE GENOMIC DNA]</scope>
    <source>
        <strain evidence="3">USBA 833</strain>
    </source>
</reference>
<dbReference type="InterPro" id="IPR052200">
    <property type="entry name" value="Protoporphyrinogen_IX_DH"/>
</dbReference>
<organism evidence="2 3">
    <name type="scientific">Caloramator quimbayensis</name>
    <dbReference type="NCBI Taxonomy" id="1147123"/>
    <lineage>
        <taxon>Bacteria</taxon>
        <taxon>Bacillati</taxon>
        <taxon>Bacillota</taxon>
        <taxon>Clostridia</taxon>
        <taxon>Eubacteriales</taxon>
        <taxon>Clostridiaceae</taxon>
        <taxon>Caloramator</taxon>
    </lineage>
</organism>
<sequence>MKKTIVLYKSKYGSTEKYAKWIADDLKADLYDSANIKLKDLMSYDTIVYGGGLFSSGINGISLIKRNFDMLKNKNIIVFTVGLSPTDSNELKSIIDKNFKEDMKKYIKFFHLRGGIDYKNLSFIHKIMMNMLKKIVMKKKKEDMTEDEKAFLEIFGDKVDFTDKKTIKPLVDYVKGL</sequence>
<feature type="domain" description="Flavodoxin" evidence="1">
    <location>
        <begin position="5"/>
        <end position="140"/>
    </location>
</feature>
<dbReference type="Proteomes" id="UP000190105">
    <property type="component" value="Unassembled WGS sequence"/>
</dbReference>
<protein>
    <submittedName>
        <fullName evidence="2">Protoporphyrinogen IX oxidase, menaquinone-dependent (Flavodoxin domain)</fullName>
    </submittedName>
</protein>
<dbReference type="InterPro" id="IPR001226">
    <property type="entry name" value="Flavodoxin_CS"/>
</dbReference>
<dbReference type="PROSITE" id="PS00201">
    <property type="entry name" value="FLAVODOXIN"/>
    <property type="match status" value="1"/>
</dbReference>
<gene>
    <name evidence="2" type="ORF">SAMN05443428_1525</name>
</gene>
<dbReference type="AlphaFoldDB" id="A0A1T4YGY3"/>
<dbReference type="InterPro" id="IPR029039">
    <property type="entry name" value="Flavoprotein-like_sf"/>
</dbReference>
<evidence type="ECO:0000259" key="1">
    <source>
        <dbReference type="Pfam" id="PF12724"/>
    </source>
</evidence>
<dbReference type="SUPFAM" id="SSF52218">
    <property type="entry name" value="Flavoproteins"/>
    <property type="match status" value="1"/>
</dbReference>
<dbReference type="Gene3D" id="3.40.50.360">
    <property type="match status" value="1"/>
</dbReference>
<dbReference type="Pfam" id="PF12724">
    <property type="entry name" value="Flavodoxin_5"/>
    <property type="match status" value="1"/>
</dbReference>
<dbReference type="GO" id="GO:0010181">
    <property type="term" value="F:FMN binding"/>
    <property type="evidence" value="ECO:0007669"/>
    <property type="project" value="InterPro"/>
</dbReference>
<dbReference type="PANTHER" id="PTHR38030">
    <property type="entry name" value="PROTOPORPHYRINOGEN IX DEHYDROGENASE [MENAQUINONE]"/>
    <property type="match status" value="1"/>
</dbReference>
<dbReference type="RefSeq" id="WP_078697898.1">
    <property type="nucleotide sequence ID" value="NZ_FUYH01000052.1"/>
</dbReference>
<dbReference type="GO" id="GO:0070819">
    <property type="term" value="F:menaquinone-dependent protoporphyrinogen oxidase activity"/>
    <property type="evidence" value="ECO:0007669"/>
    <property type="project" value="TreeGrafter"/>
</dbReference>
<name>A0A1T4YGY3_9CLOT</name>
<dbReference type="STRING" id="1147123.SAMN05443428_1525"/>
<keyword evidence="3" id="KW-1185">Reference proteome</keyword>
<dbReference type="GO" id="GO:0009055">
    <property type="term" value="F:electron transfer activity"/>
    <property type="evidence" value="ECO:0007669"/>
    <property type="project" value="InterPro"/>
</dbReference>
<evidence type="ECO:0000313" key="3">
    <source>
        <dbReference type="Proteomes" id="UP000190105"/>
    </source>
</evidence>
<proteinExistence type="predicted"/>
<dbReference type="EMBL" id="FUYH01000052">
    <property type="protein sequence ID" value="SKB00953.1"/>
    <property type="molecule type" value="Genomic_DNA"/>
</dbReference>
<accession>A0A1T4YGY3</accession>
<dbReference type="OrthoDB" id="2146857at2"/>